<evidence type="ECO:0000313" key="10">
    <source>
        <dbReference type="Proteomes" id="UP000285750"/>
    </source>
</evidence>
<dbReference type="InterPro" id="IPR006103">
    <property type="entry name" value="Glyco_hydro_2_cat"/>
</dbReference>
<organism evidence="6 8">
    <name type="scientific">Phocaeicola plebeius</name>
    <dbReference type="NCBI Taxonomy" id="310297"/>
    <lineage>
        <taxon>Bacteria</taxon>
        <taxon>Pseudomonadati</taxon>
        <taxon>Bacteroidota</taxon>
        <taxon>Bacteroidia</taxon>
        <taxon>Bacteroidales</taxon>
        <taxon>Bacteroidaceae</taxon>
        <taxon>Phocaeicola</taxon>
    </lineage>
</organism>
<dbReference type="SUPFAM" id="SSF49785">
    <property type="entry name" value="Galactose-binding domain-like"/>
    <property type="match status" value="2"/>
</dbReference>
<comment type="similarity">
    <text evidence="1">Belongs to the glycosyl hydrolase 2 family.</text>
</comment>
<dbReference type="Pfam" id="PF02837">
    <property type="entry name" value="Glyco_hydro_2_N"/>
    <property type="match status" value="1"/>
</dbReference>
<dbReference type="PRINTS" id="PR00132">
    <property type="entry name" value="GLHYDRLASE2"/>
</dbReference>
<dbReference type="EMBL" id="QSTF01000016">
    <property type="protein sequence ID" value="RGM40452.1"/>
    <property type="molecule type" value="Genomic_DNA"/>
</dbReference>
<proteinExistence type="inferred from homology"/>
<dbReference type="InterPro" id="IPR017853">
    <property type="entry name" value="GH"/>
</dbReference>
<dbReference type="InterPro" id="IPR013783">
    <property type="entry name" value="Ig-like_fold"/>
</dbReference>
<dbReference type="InterPro" id="IPR036156">
    <property type="entry name" value="Beta-gal/glucu_dom_sf"/>
</dbReference>
<evidence type="ECO:0000259" key="4">
    <source>
        <dbReference type="PROSITE" id="PS50022"/>
    </source>
</evidence>
<dbReference type="SUPFAM" id="SSF51445">
    <property type="entry name" value="(Trans)glycosidases"/>
    <property type="match status" value="1"/>
</dbReference>
<evidence type="ECO:0000256" key="3">
    <source>
        <dbReference type="ARBA" id="ARBA00023295"/>
    </source>
</evidence>
<dbReference type="Proteomes" id="UP000285750">
    <property type="component" value="Unassembled WGS sequence"/>
</dbReference>
<dbReference type="PROSITE" id="PS51257">
    <property type="entry name" value="PROKAR_LIPOPROTEIN"/>
    <property type="match status" value="1"/>
</dbReference>
<keyword evidence="3" id="KW-0326">Glycosidase</keyword>
<dbReference type="InterPro" id="IPR051913">
    <property type="entry name" value="GH2_Domain-Containing"/>
</dbReference>
<accession>A0A3E4WE48</accession>
<evidence type="ECO:0000313" key="7">
    <source>
        <dbReference type="EMBL" id="RGS09116.1"/>
    </source>
</evidence>
<evidence type="ECO:0000256" key="2">
    <source>
        <dbReference type="ARBA" id="ARBA00022801"/>
    </source>
</evidence>
<dbReference type="InterPro" id="IPR000421">
    <property type="entry name" value="FA58C"/>
</dbReference>
<dbReference type="Proteomes" id="UP000260780">
    <property type="component" value="Unassembled WGS sequence"/>
</dbReference>
<dbReference type="Pfam" id="PF02836">
    <property type="entry name" value="Glyco_hydro_2_C"/>
    <property type="match status" value="1"/>
</dbReference>
<dbReference type="SUPFAM" id="SSF49303">
    <property type="entry name" value="beta-Galactosidase/glucuronidase domain"/>
    <property type="match status" value="1"/>
</dbReference>
<evidence type="ECO:0000313" key="6">
    <source>
        <dbReference type="EMBL" id="RGM40452.1"/>
    </source>
</evidence>
<evidence type="ECO:0000313" key="8">
    <source>
        <dbReference type="Proteomes" id="UP000260780"/>
    </source>
</evidence>
<reference evidence="8 9" key="1">
    <citation type="submission" date="2018-08" db="EMBL/GenBank/DDBJ databases">
        <title>A genome reference for cultivated species of the human gut microbiota.</title>
        <authorList>
            <person name="Zou Y."/>
            <person name="Xue W."/>
            <person name="Luo G."/>
        </authorList>
    </citation>
    <scope>NUCLEOTIDE SEQUENCE [LARGE SCALE GENOMIC DNA]</scope>
    <source>
        <strain evidence="7 10">AF24-16AC</strain>
        <strain evidence="6 8">OM08-14</strain>
        <strain evidence="5 9">TF10-3AC</strain>
    </source>
</reference>
<dbReference type="InterPro" id="IPR006102">
    <property type="entry name" value="Ig-like_GH2"/>
</dbReference>
<name>A0A3E4WE48_9BACT</name>
<keyword evidence="9" id="KW-1185">Reference proteome</keyword>
<dbReference type="Pfam" id="PF00754">
    <property type="entry name" value="F5_F8_type_C"/>
    <property type="match status" value="1"/>
</dbReference>
<sequence length="861" mass="97114">MKDFRIFSCLLIWICACTLYAKDLPREELLINSCWKYSKGDHEHAEQEDFDDTSWENVGLPHSFSIPYFMSKDFYVGYGWYRKQIQLSAADLKRKLFLEFDGVFQEAEVFVNGRMAGKHVGGYTGFSVDISPWIKKGKNLIAVRVNNLWKPDVAPRAGEHVFSGGIYRNVRLVKKGYCYISWYGMFITTPDLAEQQGRYSRVKIETEICNESNKSGIYRLQTRILDCNGKNVATVETTETVAAGGKKIFMQLTKPVDYPALWSPQHPNLYTAVSLVYHNDRLIDSLETSFGFRWFEWTADKGFFLNGHHFYIRGANVHQDQAGWGDAVTEAAMYRDVNMIKEAGFNLIRGSHYPHAPAFSQACDETGLLFWSEAPFWGIGGFKPDGYWNSSAYPVEKKYEQAFEESALQQLREMIRIHRNHPSIVAWSMCNEAFFSAPEAMTGVRRLLKRMVDLAHQLDATRPAAVGGAQRPLADERIDRIGDLAGYNGDGATQPDFQNPGIPNLVSEYGSVTADRPGEYVPGWSDLQRDEGWKGRSWRSGQAIWCGFDHGSIAGSALGKMGIVDYFRIPKRSWYWYRNEYAGIAPPEWPGKDNPARLKLKASKIKGVKTDGTDDVQLWLTVCDASGKAVSSTPTVDLKVISGPGEFPTGRSIRFEEGSDIRIMDGQAAISFRSYYAGKTVIEASADGLEKSRIEIEFVGDNVYREGVTPIVSYRPYVRFVREQGMSELQTFGRNNPVFASSSKEGHAPGMAADGNPDTYWKAANGDTSPYWILDTEKFLELKEIELGFLSGKSPSYYIVEISDDKESWNTICDNPQIEKADTTHRLVLDKGKNTGRFIRIKFADWKEAILSELLVKGTVL</sequence>
<dbReference type="InterPro" id="IPR006101">
    <property type="entry name" value="Glyco_hydro_2"/>
</dbReference>
<comment type="caution">
    <text evidence="6">The sequence shown here is derived from an EMBL/GenBank/DDBJ whole genome shotgun (WGS) entry which is preliminary data.</text>
</comment>
<dbReference type="GO" id="GO:0004553">
    <property type="term" value="F:hydrolase activity, hydrolyzing O-glycosyl compounds"/>
    <property type="evidence" value="ECO:0007669"/>
    <property type="project" value="InterPro"/>
</dbReference>
<dbReference type="Proteomes" id="UP000260862">
    <property type="component" value="Unassembled WGS sequence"/>
</dbReference>
<keyword evidence="2" id="KW-0378">Hydrolase</keyword>
<dbReference type="Gene3D" id="2.60.120.260">
    <property type="entry name" value="Galactose-binding domain-like"/>
    <property type="match status" value="2"/>
</dbReference>
<dbReference type="Gene3D" id="2.60.40.10">
    <property type="entry name" value="Immunoglobulins"/>
    <property type="match status" value="2"/>
</dbReference>
<dbReference type="InterPro" id="IPR006104">
    <property type="entry name" value="Glyco_hydro_2_N"/>
</dbReference>
<dbReference type="PROSITE" id="PS50022">
    <property type="entry name" value="FA58C_3"/>
    <property type="match status" value="1"/>
</dbReference>
<feature type="domain" description="F5/8 type C" evidence="4">
    <location>
        <begin position="719"/>
        <end position="859"/>
    </location>
</feature>
<dbReference type="Gene3D" id="3.20.20.80">
    <property type="entry name" value="Glycosidases"/>
    <property type="match status" value="1"/>
</dbReference>
<dbReference type="Pfam" id="PF00703">
    <property type="entry name" value="Glyco_hydro_2"/>
    <property type="match status" value="1"/>
</dbReference>
<dbReference type="PANTHER" id="PTHR42732">
    <property type="entry name" value="BETA-GALACTOSIDASE"/>
    <property type="match status" value="1"/>
</dbReference>
<dbReference type="GO" id="GO:0005975">
    <property type="term" value="P:carbohydrate metabolic process"/>
    <property type="evidence" value="ECO:0007669"/>
    <property type="project" value="InterPro"/>
</dbReference>
<dbReference type="EMBL" id="QSQT01000009">
    <property type="protein sequence ID" value="RGK56623.1"/>
    <property type="molecule type" value="Genomic_DNA"/>
</dbReference>
<evidence type="ECO:0000256" key="1">
    <source>
        <dbReference type="ARBA" id="ARBA00007401"/>
    </source>
</evidence>
<evidence type="ECO:0000313" key="5">
    <source>
        <dbReference type="EMBL" id="RGK56623.1"/>
    </source>
</evidence>
<gene>
    <name evidence="7" type="ORF">DWY14_04815</name>
    <name evidence="6" type="ORF">DXC17_07770</name>
    <name evidence="5" type="ORF">DXD04_06070</name>
</gene>
<evidence type="ECO:0000313" key="9">
    <source>
        <dbReference type="Proteomes" id="UP000260862"/>
    </source>
</evidence>
<dbReference type="EMBL" id="QRUY01000007">
    <property type="protein sequence ID" value="RGS09116.1"/>
    <property type="molecule type" value="Genomic_DNA"/>
</dbReference>
<dbReference type="PANTHER" id="PTHR42732:SF1">
    <property type="entry name" value="BETA-MANNOSIDASE"/>
    <property type="match status" value="1"/>
</dbReference>
<dbReference type="AlphaFoldDB" id="A0A3E4WE48"/>
<protein>
    <submittedName>
        <fullName evidence="6">Beta-galactosidase</fullName>
    </submittedName>
</protein>
<dbReference type="RefSeq" id="WP_117671760.1">
    <property type="nucleotide sequence ID" value="NZ_DXPO01000013.1"/>
</dbReference>
<dbReference type="InterPro" id="IPR008979">
    <property type="entry name" value="Galactose-bd-like_sf"/>
</dbReference>